<protein>
    <recommendedName>
        <fullName evidence="3">Homoserine dehydrogenase, NAD binding domain</fullName>
    </recommendedName>
</protein>
<dbReference type="SUPFAM" id="SSF51735">
    <property type="entry name" value="NAD(P)-binding Rossmann-fold domains"/>
    <property type="match status" value="1"/>
</dbReference>
<evidence type="ECO:0000313" key="1">
    <source>
        <dbReference type="EMBL" id="CCO22475.1"/>
    </source>
</evidence>
<gene>
    <name evidence="1" type="ORF">DESAM_20184</name>
</gene>
<dbReference type="STRING" id="1121451.DESAM_20184"/>
<accession>L0R8H3</accession>
<dbReference type="eggNOG" id="COG0460">
    <property type="taxonomic scope" value="Bacteria"/>
</dbReference>
<sequence length="135" mass="15069">MENHNIAIVGLGRIGTSFLEKTLTDDCVMKVKAVCELYDTKGKRMAEESNIQVVELSEIVGLGVKLDVIFDLTGDDNVSRMLRSKLEESGNTYTQVAQNRLARLVWALIADDEYLPDVRKSKSQVYADMLLSGQK</sequence>
<dbReference type="Gene3D" id="3.40.50.720">
    <property type="entry name" value="NAD(P)-binding Rossmann-like Domain"/>
    <property type="match status" value="1"/>
</dbReference>
<evidence type="ECO:0008006" key="3">
    <source>
        <dbReference type="Google" id="ProtNLM"/>
    </source>
</evidence>
<dbReference type="PATRIC" id="fig|1121451.3.peg.456"/>
<evidence type="ECO:0000313" key="2">
    <source>
        <dbReference type="Proteomes" id="UP000010808"/>
    </source>
</evidence>
<organism evidence="1 2">
    <name type="scientific">Maridesulfovibrio hydrothermalis AM13 = DSM 14728</name>
    <dbReference type="NCBI Taxonomy" id="1121451"/>
    <lineage>
        <taxon>Bacteria</taxon>
        <taxon>Pseudomonadati</taxon>
        <taxon>Thermodesulfobacteriota</taxon>
        <taxon>Desulfovibrionia</taxon>
        <taxon>Desulfovibrionales</taxon>
        <taxon>Desulfovibrionaceae</taxon>
        <taxon>Maridesulfovibrio</taxon>
    </lineage>
</organism>
<dbReference type="AlphaFoldDB" id="L0R8H3"/>
<dbReference type="InterPro" id="IPR036291">
    <property type="entry name" value="NAD(P)-bd_dom_sf"/>
</dbReference>
<name>L0R8H3_9BACT</name>
<dbReference type="RefSeq" id="WP_015335085.1">
    <property type="nucleotide sequence ID" value="NC_020055.1"/>
</dbReference>
<dbReference type="EMBL" id="FO203522">
    <property type="protein sequence ID" value="CCO22475.1"/>
    <property type="molecule type" value="Genomic_DNA"/>
</dbReference>
<proteinExistence type="predicted"/>
<dbReference type="OrthoDB" id="9786743at2"/>
<keyword evidence="2" id="KW-1185">Reference proteome</keyword>
<dbReference type="KEGG" id="dhy:DESAM_20184"/>
<dbReference type="HOGENOM" id="CLU_159390_0_0_7"/>
<reference evidence="1 2" key="1">
    <citation type="submission" date="2012-10" db="EMBL/GenBank/DDBJ databases">
        <authorList>
            <person name="Genoscope - CEA"/>
        </authorList>
    </citation>
    <scope>NUCLEOTIDE SEQUENCE [LARGE SCALE GENOMIC DNA]</scope>
    <source>
        <strain evidence="2">AM13 / DSM 14728</strain>
    </source>
</reference>
<dbReference type="Proteomes" id="UP000010808">
    <property type="component" value="Chromosome"/>
</dbReference>